<dbReference type="AlphaFoldDB" id="A0AA36BPA1"/>
<proteinExistence type="predicted"/>
<reference evidence="2" key="1">
    <citation type="submission" date="2023-08" db="EMBL/GenBank/DDBJ databases">
        <authorList>
            <person name="Alioto T."/>
            <person name="Alioto T."/>
            <person name="Gomez Garrido J."/>
        </authorList>
    </citation>
    <scope>NUCLEOTIDE SEQUENCE</scope>
</reference>
<feature type="compositionally biased region" description="Basic residues" evidence="1">
    <location>
        <begin position="7"/>
        <end position="17"/>
    </location>
</feature>
<evidence type="ECO:0000256" key="1">
    <source>
        <dbReference type="SAM" id="MobiDB-lite"/>
    </source>
</evidence>
<keyword evidence="3" id="KW-1185">Reference proteome</keyword>
<name>A0AA36BPA1_OCTVU</name>
<dbReference type="Proteomes" id="UP001162480">
    <property type="component" value="Chromosome 20"/>
</dbReference>
<sequence>MQERTLNKNKKKQHTSTKQKQVINKTALSPSDVHNVATEIAASQDEVALAPDNYLIVSLILFWFLDKEYFSFGLTLHGRNDVAKIQNINLSSEK</sequence>
<gene>
    <name evidence="2" type="ORF">OCTVUL_1B026648</name>
</gene>
<accession>A0AA36BPA1</accession>
<organism evidence="2 3">
    <name type="scientific">Octopus vulgaris</name>
    <name type="common">Common octopus</name>
    <dbReference type="NCBI Taxonomy" id="6645"/>
    <lineage>
        <taxon>Eukaryota</taxon>
        <taxon>Metazoa</taxon>
        <taxon>Spiralia</taxon>
        <taxon>Lophotrochozoa</taxon>
        <taxon>Mollusca</taxon>
        <taxon>Cephalopoda</taxon>
        <taxon>Coleoidea</taxon>
        <taxon>Octopodiformes</taxon>
        <taxon>Octopoda</taxon>
        <taxon>Incirrata</taxon>
        <taxon>Octopodidae</taxon>
        <taxon>Octopus</taxon>
    </lineage>
</organism>
<evidence type="ECO:0000313" key="2">
    <source>
        <dbReference type="EMBL" id="CAI9737654.1"/>
    </source>
</evidence>
<evidence type="ECO:0000313" key="3">
    <source>
        <dbReference type="Proteomes" id="UP001162480"/>
    </source>
</evidence>
<protein>
    <submittedName>
        <fullName evidence="2">Uncharacterized protein</fullName>
    </submittedName>
</protein>
<dbReference type="EMBL" id="OX597833">
    <property type="protein sequence ID" value="CAI9737654.1"/>
    <property type="molecule type" value="Genomic_DNA"/>
</dbReference>
<feature type="region of interest" description="Disordered" evidence="1">
    <location>
        <begin position="1"/>
        <end position="24"/>
    </location>
</feature>